<feature type="non-terminal residue" evidence="3">
    <location>
        <position position="1"/>
    </location>
</feature>
<evidence type="ECO:0000313" key="3">
    <source>
        <dbReference type="EMBL" id="RMZ95179.1"/>
    </source>
</evidence>
<name>A0A3M7P888_BRAPC</name>
<gene>
    <name evidence="3" type="ORF">BpHYR1_022908</name>
</gene>
<dbReference type="OrthoDB" id="6020087at2759"/>
<feature type="non-terminal residue" evidence="3">
    <location>
        <position position="337"/>
    </location>
</feature>
<dbReference type="EMBL" id="REGN01012528">
    <property type="protein sequence ID" value="RMZ95179.1"/>
    <property type="molecule type" value="Genomic_DNA"/>
</dbReference>
<dbReference type="Proteomes" id="UP000276133">
    <property type="component" value="Unassembled WGS sequence"/>
</dbReference>
<dbReference type="PANTHER" id="PTHR13354:SF11">
    <property type="entry name" value="LYSINE-SPECIFIC DEMETHYLASE 9"/>
    <property type="match status" value="1"/>
</dbReference>
<dbReference type="STRING" id="10195.A0A3M7P888"/>
<proteinExistence type="inferred from homology"/>
<organism evidence="3 4">
    <name type="scientific">Brachionus plicatilis</name>
    <name type="common">Marine rotifer</name>
    <name type="synonym">Brachionus muelleri</name>
    <dbReference type="NCBI Taxonomy" id="10195"/>
    <lineage>
        <taxon>Eukaryota</taxon>
        <taxon>Metazoa</taxon>
        <taxon>Spiralia</taxon>
        <taxon>Gnathifera</taxon>
        <taxon>Rotifera</taxon>
        <taxon>Eurotatoria</taxon>
        <taxon>Monogononta</taxon>
        <taxon>Pseudotrocha</taxon>
        <taxon>Ploima</taxon>
        <taxon>Brachionidae</taxon>
        <taxon>Brachionus</taxon>
    </lineage>
</organism>
<comment type="caution">
    <text evidence="3">The sequence shown here is derived from an EMBL/GenBank/DDBJ whole genome shotgun (WGS) entry which is preliminary data.</text>
</comment>
<dbReference type="AlphaFoldDB" id="A0A3M7P888"/>
<comment type="similarity">
    <text evidence="1">Belongs to the round spermatid basic protein 1 family.</text>
</comment>
<evidence type="ECO:0000256" key="1">
    <source>
        <dbReference type="ARBA" id="ARBA00010560"/>
    </source>
</evidence>
<dbReference type="InterPro" id="IPR026306">
    <property type="entry name" value="RSBN1/Dpy-2/CEP530"/>
</dbReference>
<evidence type="ECO:0000256" key="2">
    <source>
        <dbReference type="SAM" id="MobiDB-lite"/>
    </source>
</evidence>
<dbReference type="GO" id="GO:0005634">
    <property type="term" value="C:nucleus"/>
    <property type="evidence" value="ECO:0007669"/>
    <property type="project" value="InterPro"/>
</dbReference>
<evidence type="ECO:0000313" key="4">
    <source>
        <dbReference type="Proteomes" id="UP000276133"/>
    </source>
</evidence>
<keyword evidence="4" id="KW-1185">Reference proteome</keyword>
<dbReference type="PANTHER" id="PTHR13354">
    <property type="entry name" value="ROUND SPERMATID BASIC PROTEIN 1"/>
    <property type="match status" value="1"/>
</dbReference>
<sequence length="337" mass="37908">VSLESEVVVCGGGQVQISRSQELELFNSLIQCEYDANGQSTYLVAYQDQIDAKLDTQQADKFSVYFLSQVYCEQNAHVIGIVRNSAAPIPDILTYFSDKHPQMTVKSSLLLNSKEILTLKMSEYKRNVDASYSNGTYRYGPLLQISIVGVRNEEIGDYYPHFIELLESNRFLYHVMPWGDFSINEKMSATMSDDGPIIWARPGEQLIPTCGTSTQSKEWPPLSPASSPDKKKHRKQIDILKMGGYYGRSSTPREILFEDRTRPHSDNVGNGVETTAAVGLLKAVHGTHSNHRIVKDIVCFHPHDYARVVDALKLDVFEPPVAQCLSWCNTAKLNQLR</sequence>
<feature type="region of interest" description="Disordered" evidence="2">
    <location>
        <begin position="210"/>
        <end position="233"/>
    </location>
</feature>
<accession>A0A3M7P888</accession>
<protein>
    <submittedName>
        <fullName evidence="3">Round spermatid basic 1</fullName>
    </submittedName>
</protein>
<reference evidence="3 4" key="1">
    <citation type="journal article" date="2018" name="Sci. Rep.">
        <title>Genomic signatures of local adaptation to the degree of environmental predictability in rotifers.</title>
        <authorList>
            <person name="Franch-Gras L."/>
            <person name="Hahn C."/>
            <person name="Garcia-Roger E.M."/>
            <person name="Carmona M.J."/>
            <person name="Serra M."/>
            <person name="Gomez A."/>
        </authorList>
    </citation>
    <scope>NUCLEOTIDE SEQUENCE [LARGE SCALE GENOMIC DNA]</scope>
    <source>
        <strain evidence="3">HYR1</strain>
    </source>
</reference>